<keyword evidence="9 10" id="KW-0807">Transducer</keyword>
<dbReference type="GO" id="GO:0007165">
    <property type="term" value="P:signal transduction"/>
    <property type="evidence" value="ECO:0007669"/>
    <property type="project" value="UniProtKB-KW"/>
</dbReference>
<feature type="transmembrane region" description="Helical" evidence="10">
    <location>
        <begin position="122"/>
        <end position="140"/>
    </location>
</feature>
<gene>
    <name evidence="11" type="primary">Or175</name>
    <name evidence="11" type="ORF">TcasGA2_TC030356</name>
</gene>
<dbReference type="InterPro" id="IPR004117">
    <property type="entry name" value="7tm6_olfct_rcpt"/>
</dbReference>
<dbReference type="Proteomes" id="UP000007266">
    <property type="component" value="Linkage group 3"/>
</dbReference>
<reference evidence="11 12" key="1">
    <citation type="journal article" date="2008" name="Nature">
        <title>The genome of the model beetle and pest Tribolium castaneum.</title>
        <authorList>
            <consortium name="Tribolium Genome Sequencing Consortium"/>
            <person name="Richards S."/>
            <person name="Gibbs R.A."/>
            <person name="Weinstock G.M."/>
            <person name="Brown S.J."/>
            <person name="Denell R."/>
            <person name="Beeman R.W."/>
            <person name="Gibbs R."/>
            <person name="Beeman R.W."/>
            <person name="Brown S.J."/>
            <person name="Bucher G."/>
            <person name="Friedrich M."/>
            <person name="Grimmelikhuijzen C.J."/>
            <person name="Klingler M."/>
            <person name="Lorenzen M."/>
            <person name="Richards S."/>
            <person name="Roth S."/>
            <person name="Schroder R."/>
            <person name="Tautz D."/>
            <person name="Zdobnov E.M."/>
            <person name="Muzny D."/>
            <person name="Gibbs R.A."/>
            <person name="Weinstock G.M."/>
            <person name="Attaway T."/>
            <person name="Bell S."/>
            <person name="Buhay C.J."/>
            <person name="Chandrabose M.N."/>
            <person name="Chavez D."/>
            <person name="Clerk-Blankenburg K.P."/>
            <person name="Cree A."/>
            <person name="Dao M."/>
            <person name="Davis C."/>
            <person name="Chacko J."/>
            <person name="Dinh H."/>
            <person name="Dugan-Rocha S."/>
            <person name="Fowler G."/>
            <person name="Garner T.T."/>
            <person name="Garnes J."/>
            <person name="Gnirke A."/>
            <person name="Hawes A."/>
            <person name="Hernandez J."/>
            <person name="Hines S."/>
            <person name="Holder M."/>
            <person name="Hume J."/>
            <person name="Jhangiani S.N."/>
            <person name="Joshi V."/>
            <person name="Khan Z.M."/>
            <person name="Jackson L."/>
            <person name="Kovar C."/>
            <person name="Kowis A."/>
            <person name="Lee S."/>
            <person name="Lewis L.R."/>
            <person name="Margolis J."/>
            <person name="Morgan M."/>
            <person name="Nazareth L.V."/>
            <person name="Nguyen N."/>
            <person name="Okwuonu G."/>
            <person name="Parker D."/>
            <person name="Richards S."/>
            <person name="Ruiz S.J."/>
            <person name="Santibanez J."/>
            <person name="Savard J."/>
            <person name="Scherer S.E."/>
            <person name="Schneider B."/>
            <person name="Sodergren E."/>
            <person name="Tautz D."/>
            <person name="Vattahil S."/>
            <person name="Villasana D."/>
            <person name="White C.S."/>
            <person name="Wright R."/>
            <person name="Park Y."/>
            <person name="Beeman R.W."/>
            <person name="Lord J."/>
            <person name="Oppert B."/>
            <person name="Lorenzen M."/>
            <person name="Brown S."/>
            <person name="Wang L."/>
            <person name="Savard J."/>
            <person name="Tautz D."/>
            <person name="Richards S."/>
            <person name="Weinstock G."/>
            <person name="Gibbs R.A."/>
            <person name="Liu Y."/>
            <person name="Worley K."/>
            <person name="Weinstock G."/>
            <person name="Elsik C.G."/>
            <person name="Reese J.T."/>
            <person name="Elhaik E."/>
            <person name="Landan G."/>
            <person name="Graur D."/>
            <person name="Arensburger P."/>
            <person name="Atkinson P."/>
            <person name="Beeman R.W."/>
            <person name="Beidler J."/>
            <person name="Brown S.J."/>
            <person name="Demuth J.P."/>
            <person name="Drury D.W."/>
            <person name="Du Y.Z."/>
            <person name="Fujiwara H."/>
            <person name="Lorenzen M."/>
            <person name="Maselli V."/>
            <person name="Osanai M."/>
            <person name="Park Y."/>
            <person name="Robertson H.M."/>
            <person name="Tu Z."/>
            <person name="Wang J.J."/>
            <person name="Wang S."/>
            <person name="Richards S."/>
            <person name="Song H."/>
            <person name="Zhang L."/>
            <person name="Sodergren E."/>
            <person name="Werner D."/>
            <person name="Stanke M."/>
            <person name="Morgenstern B."/>
            <person name="Solovyev V."/>
            <person name="Kosarev P."/>
            <person name="Brown G."/>
            <person name="Chen H.C."/>
            <person name="Ermolaeva O."/>
            <person name="Hlavina W."/>
            <person name="Kapustin Y."/>
            <person name="Kiryutin B."/>
            <person name="Kitts P."/>
            <person name="Maglott D."/>
            <person name="Pruitt K."/>
            <person name="Sapojnikov V."/>
            <person name="Souvorov A."/>
            <person name="Mackey A.J."/>
            <person name="Waterhouse R.M."/>
            <person name="Wyder S."/>
            <person name="Zdobnov E.M."/>
            <person name="Zdobnov E.M."/>
            <person name="Wyder S."/>
            <person name="Kriventseva E.V."/>
            <person name="Kadowaki T."/>
            <person name="Bork P."/>
            <person name="Aranda M."/>
            <person name="Bao R."/>
            <person name="Beermann A."/>
            <person name="Berns N."/>
            <person name="Bolognesi R."/>
            <person name="Bonneton F."/>
            <person name="Bopp D."/>
            <person name="Brown S.J."/>
            <person name="Bucher G."/>
            <person name="Butts T."/>
            <person name="Chaumot A."/>
            <person name="Denell R.E."/>
            <person name="Ferrier D.E."/>
            <person name="Friedrich M."/>
            <person name="Gordon C.M."/>
            <person name="Jindra M."/>
            <person name="Klingler M."/>
            <person name="Lan Q."/>
            <person name="Lattorff H.M."/>
            <person name="Laudet V."/>
            <person name="von Levetsow C."/>
            <person name="Liu Z."/>
            <person name="Lutz R."/>
            <person name="Lynch J.A."/>
            <person name="da Fonseca R.N."/>
            <person name="Posnien N."/>
            <person name="Reuter R."/>
            <person name="Roth S."/>
            <person name="Savard J."/>
            <person name="Schinko J.B."/>
            <person name="Schmitt C."/>
            <person name="Schoppmeier M."/>
            <person name="Schroder R."/>
            <person name="Shippy T.D."/>
            <person name="Simonnet F."/>
            <person name="Marques-Souza H."/>
            <person name="Tautz D."/>
            <person name="Tomoyasu Y."/>
            <person name="Trauner J."/>
            <person name="Van der Zee M."/>
            <person name="Vervoort M."/>
            <person name="Wittkopp N."/>
            <person name="Wimmer E.A."/>
            <person name="Yang X."/>
            <person name="Jones A.K."/>
            <person name="Sattelle D.B."/>
            <person name="Ebert P.R."/>
            <person name="Nelson D."/>
            <person name="Scott J.G."/>
            <person name="Beeman R.W."/>
            <person name="Muthukrishnan S."/>
            <person name="Kramer K.J."/>
            <person name="Arakane Y."/>
            <person name="Beeman R.W."/>
            <person name="Zhu Q."/>
            <person name="Hogenkamp D."/>
            <person name="Dixit R."/>
            <person name="Oppert B."/>
            <person name="Jiang H."/>
            <person name="Zou Z."/>
            <person name="Marshall J."/>
            <person name="Elpidina E."/>
            <person name="Vinokurov K."/>
            <person name="Oppert C."/>
            <person name="Zou Z."/>
            <person name="Evans J."/>
            <person name="Lu Z."/>
            <person name="Zhao P."/>
            <person name="Sumathipala N."/>
            <person name="Altincicek B."/>
            <person name="Vilcinskas A."/>
            <person name="Williams M."/>
            <person name="Hultmark D."/>
            <person name="Hetru C."/>
            <person name="Jiang H."/>
            <person name="Grimmelikhuijzen C.J."/>
            <person name="Hauser F."/>
            <person name="Cazzamali G."/>
            <person name="Williamson M."/>
            <person name="Park Y."/>
            <person name="Li B."/>
            <person name="Tanaka Y."/>
            <person name="Predel R."/>
            <person name="Neupert S."/>
            <person name="Schachtner J."/>
            <person name="Verleyen P."/>
            <person name="Raible F."/>
            <person name="Bork P."/>
            <person name="Friedrich M."/>
            <person name="Walden K.K."/>
            <person name="Robertson H.M."/>
            <person name="Angeli S."/>
            <person name="Foret S."/>
            <person name="Bucher G."/>
            <person name="Schuetz S."/>
            <person name="Maleszka R."/>
            <person name="Wimmer E.A."/>
            <person name="Beeman R.W."/>
            <person name="Lorenzen M."/>
            <person name="Tomoyasu Y."/>
            <person name="Miller S.C."/>
            <person name="Grossmann D."/>
            <person name="Bucher G."/>
        </authorList>
    </citation>
    <scope>NUCLEOTIDE SEQUENCE [LARGE SCALE GENOMIC DNA]</scope>
    <source>
        <strain evidence="11 12">Georgia GA2</strain>
    </source>
</reference>
<evidence type="ECO:0000313" key="12">
    <source>
        <dbReference type="Proteomes" id="UP000007266"/>
    </source>
</evidence>
<dbReference type="GO" id="GO:0050911">
    <property type="term" value="P:detection of chemical stimulus involved in sensory perception of smell"/>
    <property type="evidence" value="ECO:0000318"/>
    <property type="project" value="GO_Central"/>
</dbReference>
<reference evidence="11 12" key="2">
    <citation type="journal article" date="2010" name="Nucleic Acids Res.">
        <title>BeetleBase in 2010: revisions to provide comprehensive genomic information for Tribolium castaneum.</title>
        <authorList>
            <person name="Kim H.S."/>
            <person name="Murphy T."/>
            <person name="Xia J."/>
            <person name="Caragea D."/>
            <person name="Park Y."/>
            <person name="Beeman R.W."/>
            <person name="Lorenzen M.D."/>
            <person name="Butcher S."/>
            <person name="Manak J.R."/>
            <person name="Brown S.J."/>
        </authorList>
    </citation>
    <scope>GENOME REANNOTATION</scope>
    <source>
        <strain evidence="11 12">Georgia GA2</strain>
    </source>
</reference>
<dbReference type="InParanoid" id="D6WEN8"/>
<evidence type="ECO:0000256" key="2">
    <source>
        <dbReference type="ARBA" id="ARBA00022475"/>
    </source>
</evidence>
<evidence type="ECO:0000256" key="4">
    <source>
        <dbReference type="ARBA" id="ARBA00022692"/>
    </source>
</evidence>
<keyword evidence="4 10" id="KW-0812">Transmembrane</keyword>
<dbReference type="PANTHER" id="PTHR21137">
    <property type="entry name" value="ODORANT RECEPTOR"/>
    <property type="match status" value="1"/>
</dbReference>
<evidence type="ECO:0000256" key="3">
    <source>
        <dbReference type="ARBA" id="ARBA00022606"/>
    </source>
</evidence>
<feature type="transmembrane region" description="Helical" evidence="10">
    <location>
        <begin position="276"/>
        <end position="295"/>
    </location>
</feature>
<keyword evidence="8 10" id="KW-0675">Receptor</keyword>
<dbReference type="GO" id="GO:0005549">
    <property type="term" value="F:odorant binding"/>
    <property type="evidence" value="ECO:0007669"/>
    <property type="project" value="InterPro"/>
</dbReference>
<keyword evidence="7 10" id="KW-0472">Membrane</keyword>
<evidence type="ECO:0000256" key="9">
    <source>
        <dbReference type="ARBA" id="ARBA00023224"/>
    </source>
</evidence>
<dbReference type="PhylomeDB" id="D6WEN8"/>
<dbReference type="GO" id="GO:0005886">
    <property type="term" value="C:plasma membrane"/>
    <property type="evidence" value="ECO:0000318"/>
    <property type="project" value="GO_Central"/>
</dbReference>
<name>D6WEN8_TRICA</name>
<evidence type="ECO:0000313" key="11">
    <source>
        <dbReference type="EMBL" id="EFA01390.1"/>
    </source>
</evidence>
<keyword evidence="2" id="KW-1003">Cell membrane</keyword>
<keyword evidence="5 10" id="KW-0552">Olfaction</keyword>
<dbReference type="Pfam" id="PF02949">
    <property type="entry name" value="7tm_6"/>
    <property type="match status" value="1"/>
</dbReference>
<protein>
    <recommendedName>
        <fullName evidence="10">Odorant receptor</fullName>
    </recommendedName>
</protein>
<comment type="similarity">
    <text evidence="10">Belongs to the insect chemoreceptor superfamily. Heteromeric odorant receptor channel (TC 1.A.69) family.</text>
</comment>
<proteinExistence type="inferred from homology"/>
<feature type="transmembrane region" description="Helical" evidence="10">
    <location>
        <begin position="246"/>
        <end position="264"/>
    </location>
</feature>
<dbReference type="AlphaFoldDB" id="D6WEN8"/>
<accession>D6WEN8</accession>
<evidence type="ECO:0000256" key="10">
    <source>
        <dbReference type="RuleBase" id="RU351113"/>
    </source>
</evidence>
<dbReference type="PANTHER" id="PTHR21137:SF35">
    <property type="entry name" value="ODORANT RECEPTOR 19A-RELATED"/>
    <property type="match status" value="1"/>
</dbReference>
<dbReference type="EMBL" id="KQ971326">
    <property type="protein sequence ID" value="EFA01390.1"/>
    <property type="molecule type" value="Genomic_DNA"/>
</dbReference>
<evidence type="ECO:0000256" key="6">
    <source>
        <dbReference type="ARBA" id="ARBA00022989"/>
    </source>
</evidence>
<comment type="subcellular location">
    <subcellularLocation>
        <location evidence="1 10">Cell membrane</location>
        <topology evidence="1 10">Multi-pass membrane protein</topology>
    </subcellularLocation>
</comment>
<evidence type="ECO:0000256" key="8">
    <source>
        <dbReference type="ARBA" id="ARBA00023170"/>
    </source>
</evidence>
<feature type="transmembrane region" description="Helical" evidence="10">
    <location>
        <begin position="340"/>
        <end position="366"/>
    </location>
</feature>
<evidence type="ECO:0000256" key="1">
    <source>
        <dbReference type="ARBA" id="ARBA00004651"/>
    </source>
</evidence>
<dbReference type="HOGENOM" id="CLU_059644_0_0_1"/>
<keyword evidence="3 10" id="KW-0716">Sensory transduction</keyword>
<sequence>MRNFQDSDDPFIFIRKVFVGFGCSTIIMYYSRLIFIFHTLSLLLESYHVITNFSLDIITQYGSAMSLMLYSITSQFLLICEQNLITEVVEECKSFFWTMDFLSFIKQTQILKDMTKIKRKMYLSWIWFVVFGIALLPVWGDYNEMFLFPFIYQTYFGNWSPLFYYFHASSFPFLAYIAIRIPAFILYLTLALHFQTLLLNQKILQIPQNKSGNQEDIFRNLCSCISHHVALKKFVTKTQQSIQKMIPVYFVLAILCLVAVMYSCLNSLAMSTSNHFKVRGFFGGVCGVVVLYTFAEAGQLQADTTGEVFNTLMQCSWYNWNNRNQKILLLFMVNSLKPSYIDWGGVIVGYSFGSSVIKTCYSYALVLYKLKISKEQNVTF</sequence>
<organism evidence="11 12">
    <name type="scientific">Tribolium castaneum</name>
    <name type="common">Red flour beetle</name>
    <dbReference type="NCBI Taxonomy" id="7070"/>
    <lineage>
        <taxon>Eukaryota</taxon>
        <taxon>Metazoa</taxon>
        <taxon>Ecdysozoa</taxon>
        <taxon>Arthropoda</taxon>
        <taxon>Hexapoda</taxon>
        <taxon>Insecta</taxon>
        <taxon>Pterygota</taxon>
        <taxon>Neoptera</taxon>
        <taxon>Endopterygota</taxon>
        <taxon>Coleoptera</taxon>
        <taxon>Polyphaga</taxon>
        <taxon>Cucujiformia</taxon>
        <taxon>Tenebrionidae</taxon>
        <taxon>Tenebrionidae incertae sedis</taxon>
        <taxon>Tribolium</taxon>
    </lineage>
</organism>
<evidence type="ECO:0000256" key="7">
    <source>
        <dbReference type="ARBA" id="ARBA00023136"/>
    </source>
</evidence>
<keyword evidence="6 10" id="KW-1133">Transmembrane helix</keyword>
<dbReference type="GO" id="GO:0004984">
    <property type="term" value="F:olfactory receptor activity"/>
    <property type="evidence" value="ECO:0000318"/>
    <property type="project" value="GO_Central"/>
</dbReference>
<feature type="transmembrane region" description="Helical" evidence="10">
    <location>
        <begin position="146"/>
        <end position="166"/>
    </location>
</feature>
<feature type="transmembrane region" description="Helical" evidence="10">
    <location>
        <begin position="173"/>
        <end position="194"/>
    </location>
</feature>
<comment type="caution">
    <text evidence="10">Lacks conserved residue(s) required for the propagation of feature annotation.</text>
</comment>
<keyword evidence="12" id="KW-1185">Reference proteome</keyword>
<evidence type="ECO:0000256" key="5">
    <source>
        <dbReference type="ARBA" id="ARBA00022725"/>
    </source>
</evidence>